<keyword evidence="2" id="KW-1185">Reference proteome</keyword>
<dbReference type="EMBL" id="MG983742">
    <property type="protein sequence ID" value="AVO23042.1"/>
    <property type="molecule type" value="Genomic_DNA"/>
</dbReference>
<organism evidence="1 2">
    <name type="scientific">Bacillus phage Anath</name>
    <dbReference type="NCBI Taxonomy" id="2108114"/>
    <lineage>
        <taxon>Viruses</taxon>
        <taxon>Duplodnaviria</taxon>
        <taxon>Heunggongvirae</taxon>
        <taxon>Uroviricota</taxon>
        <taxon>Caudoviricetes</taxon>
        <taxon>Ehrlichviridae</taxon>
        <taxon>Anathvirus</taxon>
        <taxon>Anathvirus anath</taxon>
    </lineage>
</organism>
<dbReference type="Proteomes" id="UP000241367">
    <property type="component" value="Segment"/>
</dbReference>
<accession>A0A2P1JUL0</accession>
<reference evidence="2" key="1">
    <citation type="submission" date="2018-02" db="EMBL/GenBank/DDBJ databases">
        <authorList>
            <person name="Cohen D.B."/>
            <person name="Kent A.D."/>
        </authorList>
    </citation>
    <scope>NUCLEOTIDE SEQUENCE [LARGE SCALE GENOMIC DNA]</scope>
</reference>
<protein>
    <submittedName>
        <fullName evidence="1">Uncharacterized protein</fullName>
    </submittedName>
</protein>
<name>A0A2P1JUL0_9CAUD</name>
<proteinExistence type="predicted"/>
<evidence type="ECO:0000313" key="1">
    <source>
        <dbReference type="EMBL" id="AVO23042.1"/>
    </source>
</evidence>
<sequence length="57" mass="6631">MNPEFKGVEDLQHELGCLYDELKLSNSYSDKQRIKKAIRKVKNSIAQGRDEHDLLLD</sequence>
<evidence type="ECO:0000313" key="2">
    <source>
        <dbReference type="Proteomes" id="UP000241367"/>
    </source>
</evidence>